<reference evidence="5" key="1">
    <citation type="submission" date="2020-06" db="EMBL/GenBank/DDBJ databases">
        <title>Draft genome of Bugula neritina, a colonial animal packing powerful symbionts and potential medicines.</title>
        <authorList>
            <person name="Rayko M."/>
        </authorList>
    </citation>
    <scope>NUCLEOTIDE SEQUENCE [LARGE SCALE GENOMIC DNA]</scope>
    <source>
        <strain evidence="5">Kwan_BN1</strain>
    </source>
</reference>
<dbReference type="GO" id="GO:0043066">
    <property type="term" value="P:negative regulation of apoptotic process"/>
    <property type="evidence" value="ECO:0007669"/>
    <property type="project" value="TreeGrafter"/>
</dbReference>
<dbReference type="Proteomes" id="UP000593567">
    <property type="component" value="Unassembled WGS sequence"/>
</dbReference>
<dbReference type="Pfam" id="PF00179">
    <property type="entry name" value="UQ_con"/>
    <property type="match status" value="1"/>
</dbReference>
<feature type="region of interest" description="Disordered" evidence="3">
    <location>
        <begin position="996"/>
        <end position="1017"/>
    </location>
</feature>
<keyword evidence="1" id="KW-0808">Transferase</keyword>
<accession>A0A7J7IWC8</accession>
<dbReference type="SUPFAM" id="SSF54495">
    <property type="entry name" value="UBC-like"/>
    <property type="match status" value="1"/>
</dbReference>
<dbReference type="InterPro" id="IPR000608">
    <property type="entry name" value="UBC"/>
</dbReference>
<dbReference type="OrthoDB" id="2196114at2759"/>
<proteinExistence type="predicted"/>
<dbReference type="GO" id="GO:0005634">
    <property type="term" value="C:nucleus"/>
    <property type="evidence" value="ECO:0007669"/>
    <property type="project" value="TreeGrafter"/>
</dbReference>
<dbReference type="FunFam" id="3.10.110.10:FF:000014">
    <property type="entry name" value="Baculoviral IAP repeat-containing protein 6"/>
    <property type="match status" value="1"/>
</dbReference>
<dbReference type="Gene3D" id="3.10.110.10">
    <property type="entry name" value="Ubiquitin Conjugating Enzyme"/>
    <property type="match status" value="1"/>
</dbReference>
<keyword evidence="2" id="KW-0833">Ubl conjugation pathway</keyword>
<feature type="compositionally biased region" description="Polar residues" evidence="3">
    <location>
        <begin position="20"/>
        <end position="30"/>
    </location>
</feature>
<evidence type="ECO:0000256" key="1">
    <source>
        <dbReference type="ARBA" id="ARBA00022679"/>
    </source>
</evidence>
<comment type="caution">
    <text evidence="5">The sequence shown here is derived from an EMBL/GenBank/DDBJ whole genome shotgun (WGS) entry which is preliminary data.</text>
</comment>
<dbReference type="AlphaFoldDB" id="A0A7J7IWC8"/>
<keyword evidence="6" id="KW-1185">Reference proteome</keyword>
<dbReference type="PANTHER" id="PTHR46116:SF39">
    <property type="entry name" value="BACULOVIRAL IAP REPEAT-CONTAINING PROTEIN 6"/>
    <property type="match status" value="1"/>
</dbReference>
<organism evidence="5 6">
    <name type="scientific">Bugula neritina</name>
    <name type="common">Brown bryozoan</name>
    <name type="synonym">Sertularia neritina</name>
    <dbReference type="NCBI Taxonomy" id="10212"/>
    <lineage>
        <taxon>Eukaryota</taxon>
        <taxon>Metazoa</taxon>
        <taxon>Spiralia</taxon>
        <taxon>Lophotrochozoa</taxon>
        <taxon>Bryozoa</taxon>
        <taxon>Gymnolaemata</taxon>
        <taxon>Cheilostomatida</taxon>
        <taxon>Flustrina</taxon>
        <taxon>Buguloidea</taxon>
        <taxon>Bugulidae</taxon>
        <taxon>Bugula</taxon>
    </lineage>
</organism>
<feature type="region of interest" description="Disordered" evidence="3">
    <location>
        <begin position="1"/>
        <end position="32"/>
    </location>
</feature>
<dbReference type="SMART" id="SM00212">
    <property type="entry name" value="UBCc"/>
    <property type="match status" value="1"/>
</dbReference>
<feature type="compositionally biased region" description="Polar residues" evidence="3">
    <location>
        <begin position="1"/>
        <end position="10"/>
    </location>
</feature>
<dbReference type="CDD" id="cd23810">
    <property type="entry name" value="UBCc_BIRC6"/>
    <property type="match status" value="1"/>
</dbReference>
<sequence length="1017" mass="110543">MLCTMSSVAQASKDKRKTKAGSSDASQTDQGKMKGAIKKVKFVQPKLSDGSVTVAEVILALTERDLRQGTELINLEIYNGPEESSTAAGDGVIHGYQLNLETSSTLKIFTGLGGLALLADHLPLLYPEITQHNKPSATNQQSENGSDLSDQDYEFVTQVKGITIGGVPQYETISTGAADKKESPKKIAAGPTTIPPHSLMAFGLFLRLPGYAEMLIKQRLHAKFILRLVLGVRDGGEGTPILSSPVASALPTLPFTNLKRLYQSSPLTTDDGLMLRRTSMDTGVLDLVLACLSALSHHSPRKSTEPGGPHSQLTQMATFMANQVIKNKKPPVAPPTSSTPLTNKSDEQSGQMYWAKGTGFGTGSTTTQWDLKQVLMRQKNEREHVMCLLDIISVMIHPDDSKEVLFDSQASLPAGLFDRISDSCLLPAVASYLRNDSVLDMSRHVPLYQSVYRVLRALASSSELVPLLTQTVSQSDSSSLAQLSSSMAKCVATYESRLGPSSAGSDKRGGSDRTKAEEKAAKEDEDQANSLNDLAVALSETQAMLTASIQKCKEKEIALSPTKASHAATSLDEAENLPPSYENVLGDLQFDTYKFLDSNSSAVKFLCPHHYETLVRQGSSTLGSSSRNRRLAQEAVTLSTSLPLSASSSVFVRCDEDRMDVMKVLITGPSDTPYMNGCFEFDVFFPIDYPTSPPLINLQTTGNHKVRFNPNLYNDGKVCLSVLNTWHGRPEEKWNAQTSSFLQVLVSIQSLILVNEPYFNEPGYERSRGTPAGTANCCEYDSNIRQATVKYAMLDMLKNPPPCFKEIIEKHFWLKRDEIKKQIESWLEEQEKPAVSPSSAQPSPQNLLKMKFKQTIANNTILLRKYYNQLMAEFQRMKAPEGVDDISTFSLSSSNAASTSNAVAMETEPTASTSSEIKSPDSFNMIDAMMASTDDLMGGGSSSGISNSLIPISDPQLSPGVYAANAAIDDWHTLPDISCFSSNSSDMMDVEDPLLAPQPGAFEGDGGEQDDSGGMFL</sequence>
<dbReference type="InterPro" id="IPR016135">
    <property type="entry name" value="UBQ-conjugating_enzyme/RWD"/>
</dbReference>
<evidence type="ECO:0000259" key="4">
    <source>
        <dbReference type="PROSITE" id="PS50127"/>
    </source>
</evidence>
<feature type="region of interest" description="Disordered" evidence="3">
    <location>
        <begin position="327"/>
        <end position="347"/>
    </location>
</feature>
<feature type="compositionally biased region" description="Polar residues" evidence="3">
    <location>
        <begin position="335"/>
        <end position="347"/>
    </location>
</feature>
<gene>
    <name evidence="5" type="ORF">EB796_023583</name>
</gene>
<dbReference type="GO" id="GO:0016740">
    <property type="term" value="F:transferase activity"/>
    <property type="evidence" value="ECO:0007669"/>
    <property type="project" value="UniProtKB-KW"/>
</dbReference>
<dbReference type="PROSITE" id="PS50127">
    <property type="entry name" value="UBC_2"/>
    <property type="match status" value="1"/>
</dbReference>
<dbReference type="EMBL" id="VXIV02003337">
    <property type="protein sequence ID" value="KAF6018115.1"/>
    <property type="molecule type" value="Genomic_DNA"/>
</dbReference>
<feature type="compositionally biased region" description="Basic and acidic residues" evidence="3">
    <location>
        <begin position="505"/>
        <end position="522"/>
    </location>
</feature>
<evidence type="ECO:0000313" key="5">
    <source>
        <dbReference type="EMBL" id="KAF6018115.1"/>
    </source>
</evidence>
<dbReference type="GO" id="GO:0004869">
    <property type="term" value="F:cysteine-type endopeptidase inhibitor activity"/>
    <property type="evidence" value="ECO:0007669"/>
    <property type="project" value="TreeGrafter"/>
</dbReference>
<evidence type="ECO:0000256" key="3">
    <source>
        <dbReference type="SAM" id="MobiDB-lite"/>
    </source>
</evidence>
<evidence type="ECO:0000256" key="2">
    <source>
        <dbReference type="ARBA" id="ARBA00022786"/>
    </source>
</evidence>
<name>A0A7J7IWC8_BUGNE</name>
<dbReference type="PANTHER" id="PTHR46116">
    <property type="entry name" value="(E3-INDEPENDENT) E2 UBIQUITIN-CONJUGATING ENZYME"/>
    <property type="match status" value="1"/>
</dbReference>
<protein>
    <recommendedName>
        <fullName evidence="4">UBC core domain-containing protein</fullName>
    </recommendedName>
</protein>
<evidence type="ECO:0000313" key="6">
    <source>
        <dbReference type="Proteomes" id="UP000593567"/>
    </source>
</evidence>
<feature type="region of interest" description="Disordered" evidence="3">
    <location>
        <begin position="497"/>
        <end position="528"/>
    </location>
</feature>
<feature type="domain" description="UBC core" evidence="4">
    <location>
        <begin position="626"/>
        <end position="793"/>
    </location>
</feature>